<dbReference type="AlphaFoldDB" id="A0A0C3MLL1"/>
<gene>
    <name evidence="4" type="ORF">BA92_00190</name>
</gene>
<organism evidence="4 5">
    <name type="scientific">Sanguibacteroides justesenii</name>
    <dbReference type="NCBI Taxonomy" id="1547597"/>
    <lineage>
        <taxon>Bacteria</taxon>
        <taxon>Pseudomonadati</taxon>
        <taxon>Bacteroidota</taxon>
        <taxon>Bacteroidia</taxon>
        <taxon>Bacteroidales</taxon>
        <taxon>Porphyromonadaceae</taxon>
        <taxon>Sanguibacteroides</taxon>
    </lineage>
</organism>
<dbReference type="OrthoDB" id="329806at2"/>
<evidence type="ECO:0000259" key="3">
    <source>
        <dbReference type="Pfam" id="PF08338"/>
    </source>
</evidence>
<proteinExistence type="inferred from homology"/>
<dbReference type="SUPFAM" id="SSF51735">
    <property type="entry name" value="NAD(P)-binding Rossmann-fold domains"/>
    <property type="match status" value="1"/>
</dbReference>
<keyword evidence="5" id="KW-1185">Reference proteome</keyword>
<dbReference type="InterPro" id="IPR013549">
    <property type="entry name" value="DUF1731"/>
</dbReference>
<dbReference type="NCBIfam" id="TIGR01777">
    <property type="entry name" value="yfcH"/>
    <property type="match status" value="1"/>
</dbReference>
<comment type="similarity">
    <text evidence="1">Belongs to the NAD(P)-dependent epimerase/dehydratase family. SDR39U1 subfamily.</text>
</comment>
<dbReference type="EMBL" id="JPIU01000012">
    <property type="protein sequence ID" value="KIO47618.1"/>
    <property type="molecule type" value="Genomic_DNA"/>
</dbReference>
<evidence type="ECO:0000313" key="4">
    <source>
        <dbReference type="EMBL" id="KIO47618.1"/>
    </source>
</evidence>
<feature type="domain" description="NAD-dependent epimerase/dehydratase" evidence="2">
    <location>
        <begin position="8"/>
        <end position="212"/>
    </location>
</feature>
<evidence type="ECO:0000256" key="1">
    <source>
        <dbReference type="ARBA" id="ARBA00009353"/>
    </source>
</evidence>
<feature type="domain" description="DUF1731" evidence="3">
    <location>
        <begin position="240"/>
        <end position="286"/>
    </location>
</feature>
<dbReference type="Pfam" id="PF08338">
    <property type="entry name" value="DUF1731"/>
    <property type="match status" value="1"/>
</dbReference>
<sequence>MQSVMKNIYITGIHGFIGETIRGIFEKYGYKVNAIPRNVLFEGGMALKEYIEDADVIVNLAGKSIMGRWTARGKEEIMRSRVLATRNLVRAVNALQRKPQVFINASAVGIYKEGSVSDENATTYDSGFLAEVVKGWEKEVAYLEDVRKVILRFGIVLGKNGGVLKQLKRSFRFHLFLIMGSGKQVFPVVHVKDIAGFIRYAIENRDIEGIYNMVIPNSLSYLEFTKALEEHIRIKITIKVPEKVLLMLLGESALVLTRSANVIPFRTLHSGYRMQYPDLKSILSDVLIDD</sequence>
<comment type="caution">
    <text evidence="4">The sequence shown here is derived from an EMBL/GenBank/DDBJ whole genome shotgun (WGS) entry which is preliminary data.</text>
</comment>
<dbReference type="Proteomes" id="UP000031980">
    <property type="component" value="Unassembled WGS sequence"/>
</dbReference>
<dbReference type="InterPro" id="IPR001509">
    <property type="entry name" value="Epimerase_deHydtase"/>
</dbReference>
<dbReference type="InterPro" id="IPR036291">
    <property type="entry name" value="NAD(P)-bd_dom_sf"/>
</dbReference>
<protein>
    <submittedName>
        <fullName evidence="4">Uncharacterized protein</fullName>
    </submittedName>
</protein>
<dbReference type="Gene3D" id="3.40.50.720">
    <property type="entry name" value="NAD(P)-binding Rossmann-like Domain"/>
    <property type="match status" value="1"/>
</dbReference>
<dbReference type="InterPro" id="IPR010099">
    <property type="entry name" value="SDR39U1"/>
</dbReference>
<name>A0A0C3MLL1_9PORP</name>
<reference evidence="4 5" key="1">
    <citation type="submission" date="2014-07" db="EMBL/GenBank/DDBJ databases">
        <title>Porphyromonadaceae bacterium OUH 308042 = ATCC BAA-2681 = DSM 28342 draft genome.</title>
        <authorList>
            <person name="Sydenham T.V."/>
            <person name="Hasman H."/>
            <person name="Justensen U.S."/>
        </authorList>
    </citation>
    <scope>NUCLEOTIDE SEQUENCE [LARGE SCALE GENOMIC DNA]</scope>
    <source>
        <strain evidence="4 5">OUH 308042</strain>
    </source>
</reference>
<dbReference type="PANTHER" id="PTHR11092:SF0">
    <property type="entry name" value="EPIMERASE FAMILY PROTEIN SDR39U1"/>
    <property type="match status" value="1"/>
</dbReference>
<evidence type="ECO:0000313" key="5">
    <source>
        <dbReference type="Proteomes" id="UP000031980"/>
    </source>
</evidence>
<dbReference type="PANTHER" id="PTHR11092">
    <property type="entry name" value="SUGAR NUCLEOTIDE EPIMERASE RELATED"/>
    <property type="match status" value="1"/>
</dbReference>
<dbReference type="Pfam" id="PF01370">
    <property type="entry name" value="Epimerase"/>
    <property type="match status" value="1"/>
</dbReference>
<accession>A0A0C3MLL1</accession>
<evidence type="ECO:0000259" key="2">
    <source>
        <dbReference type="Pfam" id="PF01370"/>
    </source>
</evidence>